<feature type="domain" description="RING-type" evidence="6">
    <location>
        <begin position="116"/>
        <end position="161"/>
    </location>
</feature>
<dbReference type="GO" id="GO:0045944">
    <property type="term" value="P:positive regulation of transcription by RNA polymerase II"/>
    <property type="evidence" value="ECO:0007669"/>
    <property type="project" value="TreeGrafter"/>
</dbReference>
<keyword evidence="8" id="KW-1185">Reference proteome</keyword>
<name>A0A672UPK3_STRHB</name>
<evidence type="ECO:0000256" key="5">
    <source>
        <dbReference type="SAM" id="MobiDB-lite"/>
    </source>
</evidence>
<keyword evidence="3" id="KW-0862">Zinc</keyword>
<dbReference type="SMART" id="SM00184">
    <property type="entry name" value="RING"/>
    <property type="match status" value="1"/>
</dbReference>
<reference evidence="7 8" key="1">
    <citation type="submission" date="2019-11" db="EMBL/GenBank/DDBJ databases">
        <title>Strigops habroptila (kakapo) genome, bStrHab1, primary haplotype, v2.</title>
        <authorList>
            <person name="Jarvis E.D."/>
            <person name="Howard J."/>
            <person name="Rhie A."/>
            <person name="Phillippy A."/>
            <person name="Korlach J."/>
            <person name="Digby A."/>
            <person name="Iorns D."/>
            <person name="Eason D."/>
            <person name="Robertson B."/>
            <person name="Raemaekers T."/>
            <person name="Howe K."/>
            <person name="Lewin H."/>
            <person name="Damas J."/>
            <person name="Hastie A."/>
            <person name="Tracey A."/>
            <person name="Chow W."/>
            <person name="Fedrigo O."/>
        </authorList>
    </citation>
    <scope>NUCLEOTIDE SEQUENCE [LARGE SCALE GENOMIC DNA]</scope>
</reference>
<evidence type="ECO:0000313" key="8">
    <source>
        <dbReference type="Proteomes" id="UP000472266"/>
    </source>
</evidence>
<reference evidence="7" key="2">
    <citation type="submission" date="2025-08" db="UniProtKB">
        <authorList>
            <consortium name="Ensembl"/>
        </authorList>
    </citation>
    <scope>IDENTIFICATION</scope>
</reference>
<evidence type="ECO:0000259" key="6">
    <source>
        <dbReference type="PROSITE" id="PS50089"/>
    </source>
</evidence>
<dbReference type="Gene3D" id="3.30.40.10">
    <property type="entry name" value="Zinc/RING finger domain, C3HC4 (zinc finger)"/>
    <property type="match status" value="1"/>
</dbReference>
<dbReference type="PROSITE" id="PS50089">
    <property type="entry name" value="ZF_RING_2"/>
    <property type="match status" value="1"/>
</dbReference>
<protein>
    <recommendedName>
        <fullName evidence="6">RING-type domain-containing protein</fullName>
    </recommendedName>
</protein>
<dbReference type="PANTHER" id="PTHR23041">
    <property type="entry name" value="RING FINGER DOMAIN-CONTAINING"/>
    <property type="match status" value="1"/>
</dbReference>
<dbReference type="GeneTree" id="ENSGT00390000010318"/>
<proteinExistence type="predicted"/>
<feature type="compositionally biased region" description="Basic and acidic residues" evidence="5">
    <location>
        <begin position="1"/>
        <end position="10"/>
    </location>
</feature>
<accession>A0A672UPK3</accession>
<evidence type="ECO:0000256" key="2">
    <source>
        <dbReference type="ARBA" id="ARBA00022771"/>
    </source>
</evidence>
<evidence type="ECO:0000256" key="1">
    <source>
        <dbReference type="ARBA" id="ARBA00022723"/>
    </source>
</evidence>
<dbReference type="SUPFAM" id="SSF57850">
    <property type="entry name" value="RING/U-box"/>
    <property type="match status" value="1"/>
</dbReference>
<dbReference type="Proteomes" id="UP000472266">
    <property type="component" value="Chromosome 8"/>
</dbReference>
<dbReference type="PANTHER" id="PTHR23041:SF78">
    <property type="entry name" value="E3 UBIQUITIN-PROTEIN LIGASE RNF4"/>
    <property type="match status" value="1"/>
</dbReference>
<evidence type="ECO:0000256" key="3">
    <source>
        <dbReference type="ARBA" id="ARBA00022833"/>
    </source>
</evidence>
<feature type="compositionally biased region" description="Basic and acidic residues" evidence="5">
    <location>
        <begin position="34"/>
        <end position="50"/>
    </location>
</feature>
<keyword evidence="1" id="KW-0479">Metal-binding</keyword>
<dbReference type="InParanoid" id="A0A672UPK3"/>
<dbReference type="InterPro" id="IPR017907">
    <property type="entry name" value="Znf_RING_CS"/>
</dbReference>
<sequence length="174" mass="19288">MKMTPKEKRPGGALNSGRPQKRGRLMASTSARASEAEPIERGESEVRDPTTESSDPEIIDLTQDDSDENQQERRNSSPRGQQQQPDIAVASRGDPDEPRHNDVYVTAKVLPGTIRCPICMDGYSEIVQSGRQIVSTTCGHVFCSQCLYYSLVHSNFCPTCRTDLTGGQYHPLYI</sequence>
<dbReference type="InterPro" id="IPR001841">
    <property type="entry name" value="Znf_RING"/>
</dbReference>
<dbReference type="Pfam" id="PF13639">
    <property type="entry name" value="zf-RING_2"/>
    <property type="match status" value="1"/>
</dbReference>
<dbReference type="InterPro" id="IPR013083">
    <property type="entry name" value="Znf_RING/FYVE/PHD"/>
</dbReference>
<organism evidence="7 8">
    <name type="scientific">Strigops habroptila</name>
    <name type="common">Kakapo</name>
    <dbReference type="NCBI Taxonomy" id="2489341"/>
    <lineage>
        <taxon>Eukaryota</taxon>
        <taxon>Metazoa</taxon>
        <taxon>Chordata</taxon>
        <taxon>Craniata</taxon>
        <taxon>Vertebrata</taxon>
        <taxon>Euteleostomi</taxon>
        <taxon>Archelosauria</taxon>
        <taxon>Archosauria</taxon>
        <taxon>Dinosauria</taxon>
        <taxon>Saurischia</taxon>
        <taxon>Theropoda</taxon>
        <taxon>Coelurosauria</taxon>
        <taxon>Aves</taxon>
        <taxon>Neognathae</taxon>
        <taxon>Neoaves</taxon>
        <taxon>Telluraves</taxon>
        <taxon>Australaves</taxon>
        <taxon>Psittaciformes</taxon>
        <taxon>Psittacidae</taxon>
        <taxon>Strigops</taxon>
    </lineage>
</organism>
<dbReference type="Ensembl" id="ENSSHBT00005019684.1">
    <property type="protein sequence ID" value="ENSSHBP00005016442.1"/>
    <property type="gene ID" value="ENSSHBG00005014326.1"/>
</dbReference>
<dbReference type="InterPro" id="IPR047134">
    <property type="entry name" value="RNF4"/>
</dbReference>
<dbReference type="PROSITE" id="PS00518">
    <property type="entry name" value="ZF_RING_1"/>
    <property type="match status" value="1"/>
</dbReference>
<dbReference type="AlphaFoldDB" id="A0A672UPK3"/>
<feature type="region of interest" description="Disordered" evidence="5">
    <location>
        <begin position="1"/>
        <end position="100"/>
    </location>
</feature>
<dbReference type="GO" id="GO:0008270">
    <property type="term" value="F:zinc ion binding"/>
    <property type="evidence" value="ECO:0007669"/>
    <property type="project" value="UniProtKB-KW"/>
</dbReference>
<evidence type="ECO:0000313" key="7">
    <source>
        <dbReference type="Ensembl" id="ENSSHBP00005016442.1"/>
    </source>
</evidence>
<feature type="compositionally biased region" description="Acidic residues" evidence="5">
    <location>
        <begin position="54"/>
        <end position="69"/>
    </location>
</feature>
<evidence type="ECO:0000256" key="4">
    <source>
        <dbReference type="PROSITE-ProRule" id="PRU00175"/>
    </source>
</evidence>
<reference evidence="7" key="3">
    <citation type="submission" date="2025-09" db="UniProtKB">
        <authorList>
            <consortium name="Ensembl"/>
        </authorList>
    </citation>
    <scope>IDENTIFICATION</scope>
</reference>
<keyword evidence="2 4" id="KW-0863">Zinc-finger</keyword>